<sequence length="133" mass="15085">MEKPRRLVLYRERQYSEVAPIAQSIKVNMDAMPASLAKGVAAYLSRGLVLIEFVSPTPDPYNPADLVRNVVFSDGVYFWDGIILHWVEKYKVRMPEEFMAHFDAAKSRPIPVDESDVARLLAAFKNAEPLMVT</sequence>
<protein>
    <submittedName>
        <fullName evidence="1">Uncharacterized protein</fullName>
    </submittedName>
</protein>
<dbReference type="EMBL" id="SJLU01000006">
    <property type="protein sequence ID" value="TBX93588.1"/>
    <property type="molecule type" value="Genomic_DNA"/>
</dbReference>
<reference evidence="1 2" key="1">
    <citation type="submission" date="2019-02" db="EMBL/GenBank/DDBJ databases">
        <title>The competitiveness to form nodules shapes the capacities of Rhizobium leguminosarum sv viciae communities to promote symbiosis with specific hosts.</title>
        <authorList>
            <person name="Boivin S."/>
            <person name="Lepetit M."/>
        </authorList>
    </citation>
    <scope>NUCLEOTIDE SEQUENCE [LARGE SCALE GENOMIC DNA]</scope>
    <source>
        <strain evidence="1 2">SPF4F3</strain>
    </source>
</reference>
<organism evidence="1 2">
    <name type="scientific">Rhizobium leguminosarum bv. viciae</name>
    <dbReference type="NCBI Taxonomy" id="387"/>
    <lineage>
        <taxon>Bacteria</taxon>
        <taxon>Pseudomonadati</taxon>
        <taxon>Pseudomonadota</taxon>
        <taxon>Alphaproteobacteria</taxon>
        <taxon>Hyphomicrobiales</taxon>
        <taxon>Rhizobiaceae</taxon>
        <taxon>Rhizobium/Agrobacterium group</taxon>
        <taxon>Rhizobium</taxon>
    </lineage>
</organism>
<proteinExistence type="predicted"/>
<evidence type="ECO:0000313" key="2">
    <source>
        <dbReference type="Proteomes" id="UP000291866"/>
    </source>
</evidence>
<evidence type="ECO:0000313" key="1">
    <source>
        <dbReference type="EMBL" id="TBX93588.1"/>
    </source>
</evidence>
<dbReference type="RefSeq" id="WP_130790590.1">
    <property type="nucleotide sequence ID" value="NZ_SJLU01000006.1"/>
</dbReference>
<comment type="caution">
    <text evidence="1">The sequence shown here is derived from an EMBL/GenBank/DDBJ whole genome shotgun (WGS) entry which is preliminary data.</text>
</comment>
<name>A0A8G2IY90_RHILV</name>
<dbReference type="Proteomes" id="UP000291866">
    <property type="component" value="Unassembled WGS sequence"/>
</dbReference>
<dbReference type="AlphaFoldDB" id="A0A8G2IY90"/>
<gene>
    <name evidence="1" type="ORF">E0H31_13695</name>
</gene>
<accession>A0A8G2IY90</accession>